<evidence type="ECO:0000313" key="1">
    <source>
        <dbReference type="EMBL" id="MFB2877301.1"/>
    </source>
</evidence>
<sequence length="114" mass="13439">MADSSWIVRGALKVRNHSASDKMLPILTDSLIRLGYQHPLLLESSEPMESRNKWYKKIQAETIDYETYSRFISDDEFESKASTSRQADSINMRLVEGIWEYQKDWAKKFFKKIN</sequence>
<comment type="caution">
    <text evidence="1">The sequence shown here is derived from an EMBL/GenBank/DDBJ whole genome shotgun (WGS) entry which is preliminary data.</text>
</comment>
<protein>
    <submittedName>
        <fullName evidence="1">Uncharacterized protein</fullName>
    </submittedName>
</protein>
<dbReference type="RefSeq" id="WP_413270404.1">
    <property type="nucleotide sequence ID" value="NZ_JBHFNQ010000084.1"/>
</dbReference>
<reference evidence="1 2" key="1">
    <citation type="submission" date="2024-09" db="EMBL/GenBank/DDBJ databases">
        <title>Floridaenema gen nov. (Aerosakkonemataceae, Aerosakkonematales ord. nov., Cyanobacteria) from benthic tropical and subtropical fresh waters, with the description of four new species.</title>
        <authorList>
            <person name="Moretto J.A."/>
            <person name="Berthold D.E."/>
            <person name="Lefler F.W."/>
            <person name="Huang I.-S."/>
            <person name="Laughinghouse H. IV."/>
        </authorList>
    </citation>
    <scope>NUCLEOTIDE SEQUENCE [LARGE SCALE GENOMIC DNA]</scope>
    <source>
        <strain evidence="1 2">BLCC-F46</strain>
    </source>
</reference>
<keyword evidence="2" id="KW-1185">Reference proteome</keyword>
<name>A0ABV4X4P8_9CYAN</name>
<proteinExistence type="predicted"/>
<dbReference type="EMBL" id="JBHFNQ010000084">
    <property type="protein sequence ID" value="MFB2877301.1"/>
    <property type="molecule type" value="Genomic_DNA"/>
</dbReference>
<evidence type="ECO:0000313" key="2">
    <source>
        <dbReference type="Proteomes" id="UP001576774"/>
    </source>
</evidence>
<accession>A0ABV4X4P8</accession>
<dbReference type="Proteomes" id="UP001576774">
    <property type="component" value="Unassembled WGS sequence"/>
</dbReference>
<gene>
    <name evidence="1" type="ORF">ACE1CC_10485</name>
</gene>
<organism evidence="1 2">
    <name type="scientific">Floridaenema aerugineum BLCC-F46</name>
    <dbReference type="NCBI Taxonomy" id="3153654"/>
    <lineage>
        <taxon>Bacteria</taxon>
        <taxon>Bacillati</taxon>
        <taxon>Cyanobacteriota</taxon>
        <taxon>Cyanophyceae</taxon>
        <taxon>Oscillatoriophycideae</taxon>
        <taxon>Aerosakkonematales</taxon>
        <taxon>Aerosakkonemataceae</taxon>
        <taxon>Floridanema</taxon>
        <taxon>Floridanema aerugineum</taxon>
    </lineage>
</organism>